<feature type="transmembrane region" description="Helical" evidence="1">
    <location>
        <begin position="128"/>
        <end position="149"/>
    </location>
</feature>
<evidence type="ECO:0000313" key="2">
    <source>
        <dbReference type="EMBL" id="MBS4100326.1"/>
    </source>
</evidence>
<protein>
    <submittedName>
        <fullName evidence="2">Uncharacterized protein</fullName>
    </submittedName>
</protein>
<name>A0ABS5N7S4_TSUPA</name>
<keyword evidence="1" id="KW-0472">Membrane</keyword>
<reference evidence="2 3" key="1">
    <citation type="submission" date="2021-04" db="EMBL/GenBank/DDBJ databases">
        <title>Whole genome sequence analysis of a thiophenic sulfur metabolizing bacteria.</title>
        <authorList>
            <person name="Akhtar N."/>
            <person name="Akram J."/>
            <person name="Aslam A."/>
        </authorList>
    </citation>
    <scope>NUCLEOTIDE SEQUENCE [LARGE SCALE GENOMIC DNA]</scope>
    <source>
        <strain evidence="2 3">3OW</strain>
    </source>
</reference>
<feature type="transmembrane region" description="Helical" evidence="1">
    <location>
        <begin position="67"/>
        <end position="92"/>
    </location>
</feature>
<keyword evidence="1" id="KW-0812">Transmembrane</keyword>
<dbReference type="RefSeq" id="WP_212552954.1">
    <property type="nucleotide sequence ID" value="NZ_JAGXOE010000005.1"/>
</dbReference>
<evidence type="ECO:0000256" key="1">
    <source>
        <dbReference type="SAM" id="Phobius"/>
    </source>
</evidence>
<comment type="caution">
    <text evidence="2">The sequence shown here is derived from an EMBL/GenBank/DDBJ whole genome shotgun (WGS) entry which is preliminary data.</text>
</comment>
<gene>
    <name evidence="2" type="ORF">KFZ73_03650</name>
</gene>
<proteinExistence type="predicted"/>
<evidence type="ECO:0000313" key="3">
    <source>
        <dbReference type="Proteomes" id="UP000676853"/>
    </source>
</evidence>
<feature type="transmembrane region" description="Helical" evidence="1">
    <location>
        <begin position="161"/>
        <end position="180"/>
    </location>
</feature>
<keyword evidence="3" id="KW-1185">Reference proteome</keyword>
<accession>A0ABS5N7S4</accession>
<feature type="transmembrane region" description="Helical" evidence="1">
    <location>
        <begin position="40"/>
        <end position="60"/>
    </location>
</feature>
<organism evidence="2 3">
    <name type="scientific">Tsukamurella paurometabola</name>
    <name type="common">Corynebacterium paurometabolum</name>
    <dbReference type="NCBI Taxonomy" id="2061"/>
    <lineage>
        <taxon>Bacteria</taxon>
        <taxon>Bacillati</taxon>
        <taxon>Actinomycetota</taxon>
        <taxon>Actinomycetes</taxon>
        <taxon>Mycobacteriales</taxon>
        <taxon>Tsukamurellaceae</taxon>
        <taxon>Tsukamurella</taxon>
    </lineage>
</organism>
<keyword evidence="1" id="KW-1133">Transmembrane helix</keyword>
<dbReference type="Proteomes" id="UP000676853">
    <property type="component" value="Unassembled WGS sequence"/>
</dbReference>
<sequence>MPRAVYGADPEARAVDAFPPWLLGERAELTTGLESLVDDWAGFHLIKAVCAALLAALALYAGHRAMALIPVVLLIPNIQRAVAPLSSAFSLLDPVRVRKGELGRALALTRAELQATPSGPVRALVDDFARYHLAMVVMAGALTAVLVVFGGRAWRQGRRRWAVATLVAAVVAGVVTAANVTNTLDPAGGLLGFVGGS</sequence>
<dbReference type="EMBL" id="JAGXOE010000005">
    <property type="protein sequence ID" value="MBS4100326.1"/>
    <property type="molecule type" value="Genomic_DNA"/>
</dbReference>